<evidence type="ECO:0000313" key="3">
    <source>
        <dbReference type="Proteomes" id="UP001519654"/>
    </source>
</evidence>
<feature type="transmembrane region" description="Helical" evidence="1">
    <location>
        <begin position="20"/>
        <end position="41"/>
    </location>
</feature>
<protein>
    <submittedName>
        <fullName evidence="2">Uncharacterized protein</fullName>
    </submittedName>
</protein>
<gene>
    <name evidence="2" type="ORF">KOI35_35400</name>
</gene>
<organism evidence="2 3">
    <name type="scientific">Paractinoplanes bogorensis</name>
    <dbReference type="NCBI Taxonomy" id="1610840"/>
    <lineage>
        <taxon>Bacteria</taxon>
        <taxon>Bacillati</taxon>
        <taxon>Actinomycetota</taxon>
        <taxon>Actinomycetes</taxon>
        <taxon>Micromonosporales</taxon>
        <taxon>Micromonosporaceae</taxon>
        <taxon>Paractinoplanes</taxon>
    </lineage>
</organism>
<dbReference type="RefSeq" id="WP_215793041.1">
    <property type="nucleotide sequence ID" value="NZ_JAHKKG010000012.1"/>
</dbReference>
<keyword evidence="1" id="KW-1133">Transmembrane helix</keyword>
<evidence type="ECO:0000313" key="2">
    <source>
        <dbReference type="EMBL" id="MBU2668811.1"/>
    </source>
</evidence>
<keyword evidence="3" id="KW-1185">Reference proteome</keyword>
<sequence>MSTAPETAVDEPKRRGSVLVAAVVIAVVVAAAVYAVSALFLGGDAAGDAKAGDCIASDKSVSDEGTTETGANIVDCTAPDARFSVVARVDGKSSTHSDSCNKYFQPKEEFYVYASGSDNGYLLCLKPKA</sequence>
<dbReference type="EMBL" id="JAHKKG010000012">
    <property type="protein sequence ID" value="MBU2668811.1"/>
    <property type="molecule type" value="Genomic_DNA"/>
</dbReference>
<proteinExistence type="predicted"/>
<keyword evidence="1" id="KW-0472">Membrane</keyword>
<accession>A0ABS5Z0C6</accession>
<evidence type="ECO:0000256" key="1">
    <source>
        <dbReference type="SAM" id="Phobius"/>
    </source>
</evidence>
<keyword evidence="1" id="KW-0812">Transmembrane</keyword>
<name>A0ABS5Z0C6_9ACTN</name>
<reference evidence="2 3" key="1">
    <citation type="submission" date="2021-06" db="EMBL/GenBank/DDBJ databases">
        <title>Actinoplanes lichenicola sp. nov., and Actinoplanes ovalisporus sp. nov., isolated from lichen in Thailand.</title>
        <authorList>
            <person name="Saeng-In P."/>
            <person name="Kanchanasin P."/>
            <person name="Yuki M."/>
            <person name="Kudo T."/>
            <person name="Ohkuma M."/>
            <person name="Phongsopitanun W."/>
            <person name="Tanasupawat S."/>
        </authorList>
    </citation>
    <scope>NUCLEOTIDE SEQUENCE [LARGE SCALE GENOMIC DNA]</scope>
    <source>
        <strain evidence="2 3">NBRC 110975</strain>
    </source>
</reference>
<dbReference type="Proteomes" id="UP001519654">
    <property type="component" value="Unassembled WGS sequence"/>
</dbReference>
<comment type="caution">
    <text evidence="2">The sequence shown here is derived from an EMBL/GenBank/DDBJ whole genome shotgun (WGS) entry which is preliminary data.</text>
</comment>